<reference evidence="5 6" key="1">
    <citation type="journal article" date="2019" name="Int. J. Syst. Evol. Microbiol.">
        <title>The Global Catalogue of Microorganisms (GCM) 10K type strain sequencing project: providing services to taxonomists for standard genome sequencing and annotation.</title>
        <authorList>
            <consortium name="The Broad Institute Genomics Platform"/>
            <consortium name="The Broad Institute Genome Sequencing Center for Infectious Disease"/>
            <person name="Wu L."/>
            <person name="Ma J."/>
        </authorList>
    </citation>
    <scope>NUCLEOTIDE SEQUENCE [LARGE SCALE GENOMIC DNA]</scope>
    <source>
        <strain evidence="5 6">JCM 12389</strain>
    </source>
</reference>
<dbReference type="InterPro" id="IPR011583">
    <property type="entry name" value="Chitinase_II/V-like_cat"/>
</dbReference>
<dbReference type="InterPro" id="IPR036366">
    <property type="entry name" value="PGBDSf"/>
</dbReference>
<feature type="domain" description="GH18" evidence="4">
    <location>
        <begin position="88"/>
        <end position="417"/>
    </location>
</feature>
<proteinExistence type="predicted"/>
<dbReference type="InterPro" id="IPR017853">
    <property type="entry name" value="GH"/>
</dbReference>
<dbReference type="Gene3D" id="1.10.101.10">
    <property type="entry name" value="PGBD-like superfamily/PGBD"/>
    <property type="match status" value="1"/>
</dbReference>
<gene>
    <name evidence="5" type="ORF">GCM10008986_10330</name>
</gene>
<dbReference type="InterPro" id="IPR002477">
    <property type="entry name" value="Peptidoglycan-bd-like"/>
</dbReference>
<protein>
    <recommendedName>
        <fullName evidence="7">Spore germination protein YaaH</fullName>
    </recommendedName>
</protein>
<dbReference type="PROSITE" id="PS51910">
    <property type="entry name" value="GH18_2"/>
    <property type="match status" value="1"/>
</dbReference>
<keyword evidence="2" id="KW-0812">Transmembrane</keyword>
<evidence type="ECO:0000313" key="6">
    <source>
        <dbReference type="Proteomes" id="UP001500880"/>
    </source>
</evidence>
<evidence type="ECO:0000313" key="5">
    <source>
        <dbReference type="EMBL" id="GAA0486856.1"/>
    </source>
</evidence>
<dbReference type="PANTHER" id="PTHR46066:SF2">
    <property type="entry name" value="CHITINASE DOMAIN-CONTAINING PROTEIN 1"/>
    <property type="match status" value="1"/>
</dbReference>
<evidence type="ECO:0000259" key="4">
    <source>
        <dbReference type="PROSITE" id="PS51910"/>
    </source>
</evidence>
<comment type="caution">
    <text evidence="5">The sequence shown here is derived from an EMBL/GenBank/DDBJ whole genome shotgun (WGS) entry which is preliminary data.</text>
</comment>
<keyword evidence="6" id="KW-1185">Reference proteome</keyword>
<dbReference type="PANTHER" id="PTHR46066">
    <property type="entry name" value="CHITINASE DOMAIN-CONTAINING PROTEIN 1 FAMILY MEMBER"/>
    <property type="match status" value="1"/>
</dbReference>
<feature type="domain" description="SLH" evidence="3">
    <location>
        <begin position="491"/>
        <end position="554"/>
    </location>
</feature>
<name>A0ABN1AZN2_9BACI</name>
<dbReference type="Pfam" id="PF00395">
    <property type="entry name" value="SLH"/>
    <property type="match status" value="3"/>
</dbReference>
<dbReference type="Pfam" id="PF00704">
    <property type="entry name" value="Glyco_hydro_18"/>
    <property type="match status" value="1"/>
</dbReference>
<dbReference type="InterPro" id="IPR001119">
    <property type="entry name" value="SLH_dom"/>
</dbReference>
<feature type="transmembrane region" description="Helical" evidence="2">
    <location>
        <begin position="58"/>
        <end position="77"/>
    </location>
</feature>
<keyword evidence="1" id="KW-0732">Signal</keyword>
<dbReference type="Gene3D" id="3.10.50.10">
    <property type="match status" value="1"/>
</dbReference>
<dbReference type="InterPro" id="IPR001223">
    <property type="entry name" value="Glyco_hydro18_cat"/>
</dbReference>
<dbReference type="EMBL" id="BAAADO010000002">
    <property type="protein sequence ID" value="GAA0486856.1"/>
    <property type="molecule type" value="Genomic_DNA"/>
</dbReference>
<dbReference type="InterPro" id="IPR029070">
    <property type="entry name" value="Chitinase_insertion_sf"/>
</dbReference>
<dbReference type="SUPFAM" id="SSF47090">
    <property type="entry name" value="PGBD-like"/>
    <property type="match status" value="1"/>
</dbReference>
<feature type="domain" description="SLH" evidence="3">
    <location>
        <begin position="428"/>
        <end position="490"/>
    </location>
</feature>
<sequence length="689" mass="77754">MEFVHYRLKETEHGYEIYLYVDPNDSEFARELGDRPDEMKEDLKERVHQFIKKRMRGVRIVTANIMIGTTLLMAVPLQDVSAHDASFNMSYLYFGSTQQNIQSVEQTNGNLDVIAPSYFDLNTDGSLAITSKFDKTFVDEMHKRGIRVVPFVSNHWDREVGRAALENRELLSDQIANFIIENQLDGVNVDIENVTDADRDHYTDFVRLLREKLPVDKEISVAVAANPNQWTKGWHGSYDNEELAKYADYLMVMAYDEHFQGGDPGPVASISWVEKTIQTMINGDNVPSEKIVLGLPFFGRYWNDAESTGGYGASNTQVEMLISKYNGAVTFDEQSQSPKATFTIKASDPATTIAGRTLKPGNYEVWYENNESIHAKIDLVHKYNLKGTGSWSLGQENTSVWNNYGMWLSDHEHTPDNSPDVQTADQTKDLLPFKDTRTHWAHDEILYTYQKDWFQGRTDTTFAPNDGLTRAQAAALFVKIFDLKPIEPLGNTATFTDVGTDYWAWEVIEIVQQHGVFKGRLDGTFQPRSELTREQMAAVLDNVLSDVYDPAKANEHVSFRDVSEDNGFYNAIVNMKQQGIFEGSQDGTFRPGDSVTRAQMAVVLTNSADKIHEVKGDSLFNQNLRSGNQGADVTLLQIYLKRIGFLGNVTSTFNQETEDAVRTFQQKYGLSVDGISGPVTANKLLDVLK</sequence>
<dbReference type="Gene3D" id="3.20.20.80">
    <property type="entry name" value="Glycosidases"/>
    <property type="match status" value="1"/>
</dbReference>
<dbReference type="SUPFAM" id="SSF51445">
    <property type="entry name" value="(Trans)glycosidases"/>
    <property type="match status" value="1"/>
</dbReference>
<keyword evidence="2" id="KW-0472">Membrane</keyword>
<evidence type="ECO:0000256" key="1">
    <source>
        <dbReference type="ARBA" id="ARBA00022729"/>
    </source>
</evidence>
<dbReference type="SMART" id="SM00636">
    <property type="entry name" value="Glyco_18"/>
    <property type="match status" value="1"/>
</dbReference>
<dbReference type="PROSITE" id="PS51272">
    <property type="entry name" value="SLH"/>
    <property type="match status" value="3"/>
</dbReference>
<feature type="domain" description="SLH" evidence="3">
    <location>
        <begin position="555"/>
        <end position="618"/>
    </location>
</feature>
<dbReference type="InterPro" id="IPR036365">
    <property type="entry name" value="PGBD-like_sf"/>
</dbReference>
<evidence type="ECO:0008006" key="7">
    <source>
        <dbReference type="Google" id="ProtNLM"/>
    </source>
</evidence>
<evidence type="ECO:0000259" key="3">
    <source>
        <dbReference type="PROSITE" id="PS51272"/>
    </source>
</evidence>
<keyword evidence="2" id="KW-1133">Transmembrane helix</keyword>
<dbReference type="Proteomes" id="UP001500880">
    <property type="component" value="Unassembled WGS sequence"/>
</dbReference>
<dbReference type="Pfam" id="PF01471">
    <property type="entry name" value="PG_binding_1"/>
    <property type="match status" value="1"/>
</dbReference>
<organism evidence="5 6">
    <name type="scientific">Salinibacillus aidingensis</name>
    <dbReference type="NCBI Taxonomy" id="237684"/>
    <lineage>
        <taxon>Bacteria</taxon>
        <taxon>Bacillati</taxon>
        <taxon>Bacillota</taxon>
        <taxon>Bacilli</taxon>
        <taxon>Bacillales</taxon>
        <taxon>Bacillaceae</taxon>
        <taxon>Salinibacillus</taxon>
    </lineage>
</organism>
<accession>A0ABN1AZN2</accession>
<dbReference type="RefSeq" id="WP_343838386.1">
    <property type="nucleotide sequence ID" value="NZ_BAAADO010000002.1"/>
</dbReference>
<evidence type="ECO:0000256" key="2">
    <source>
        <dbReference type="SAM" id="Phobius"/>
    </source>
</evidence>